<dbReference type="AlphaFoldDB" id="A0A8S1BSX7"/>
<feature type="domain" description="C2H2-type" evidence="7">
    <location>
        <begin position="322"/>
        <end position="342"/>
    </location>
</feature>
<evidence type="ECO:0000256" key="3">
    <source>
        <dbReference type="ARBA" id="ARBA00022771"/>
    </source>
</evidence>
<dbReference type="SMART" id="SM00355">
    <property type="entry name" value="ZnF_C2H2"/>
    <property type="match status" value="10"/>
</dbReference>
<dbReference type="PANTHER" id="PTHR24379">
    <property type="entry name" value="KRAB AND ZINC FINGER DOMAIN-CONTAINING"/>
    <property type="match status" value="1"/>
</dbReference>
<feature type="domain" description="C2H2-type" evidence="7">
    <location>
        <begin position="389"/>
        <end position="413"/>
    </location>
</feature>
<dbReference type="InterPro" id="IPR013087">
    <property type="entry name" value="Znf_C2H2_type"/>
</dbReference>
<name>A0A8S1BSX7_9INSE</name>
<evidence type="ECO:0000256" key="2">
    <source>
        <dbReference type="ARBA" id="ARBA00022737"/>
    </source>
</evidence>
<evidence type="ECO:0000256" key="1">
    <source>
        <dbReference type="ARBA" id="ARBA00022723"/>
    </source>
</evidence>
<dbReference type="EMBL" id="CADEPI010000009">
    <property type="protein sequence ID" value="CAB3362576.1"/>
    <property type="molecule type" value="Genomic_DNA"/>
</dbReference>
<dbReference type="OrthoDB" id="654211at2759"/>
<dbReference type="Gene3D" id="3.30.160.60">
    <property type="entry name" value="Classic Zinc Finger"/>
    <property type="match status" value="1"/>
</dbReference>
<dbReference type="GO" id="GO:0008270">
    <property type="term" value="F:zinc ion binding"/>
    <property type="evidence" value="ECO:0007669"/>
    <property type="project" value="UniProtKB-KW"/>
</dbReference>
<evidence type="ECO:0000259" key="7">
    <source>
        <dbReference type="PROSITE" id="PS50157"/>
    </source>
</evidence>
<feature type="region of interest" description="Disordered" evidence="6">
    <location>
        <begin position="1"/>
        <end position="80"/>
    </location>
</feature>
<feature type="compositionally biased region" description="Basic and acidic residues" evidence="6">
    <location>
        <begin position="11"/>
        <end position="29"/>
    </location>
</feature>
<sequence>MQEIVPPWIDEDPKNSAKSRNLENIESEARPTLLKRPSDKHADDLAGREVKLARLSNVPKPQESAAASKKPIAEAGPSKVSRTIKVPQDKCCTYCGYRGSVNMHSISKYCPECEVCYSCINFFRVHLKPECRYLMRWKATGDYPPILDRVCNEWFQRPTFPKRPRRPTKKKGKGSSPKKKDKKVLSEKQSATKTLTCDACGLKVPENKRRAFTLHLLSATHCPKTLEIIPCETSQQKHREVCAWCAAPKKKPTKRIIKCGHCNEAVPKMEFVSHQVTRQCFKCKEPNWFKCRNLLEWHLQKGHLSEEKSKTEIPPQSSVKVYECPGCDRKFDDRKTLDNHKRDICVLCQAPVACAAQMMQHCQDIHLICMYCSQLCDSKALLAQHQTNYRCADCNKLFKCYMSLEQHHERAHTCNECLCGVVLASKTALEAHKVAVCLVCDAQFSCVSILRRHQANNPNCSIALQYNDASEEEEEEEEEVAAAPEFACEHCSSVVDSAGELKKHQSKKQCGACRLVFGCEQQLSQHRTICKVCDLCKQPADNLPTHQKPVTCENCKEQLGCDGLWTMHRFQCLDGMRSKTCTHCKLKFTDSMAFIKHTCDTTCPKCQISEKCATLFAKHSCEATLPTTSWMLRCKYCHEYHTTMKALEKHKQEAQCDNCGSSQPCATQMRDHKIHCTVRCPICKQQFLSATQLGMHVEKQHSVKECKHCGKSYDSVQRLMSHVARWHSVDTSTSHDDYAVKQSVGCRLILVRRNSSQDTPSPRSVVDEESTSVAAVPVPEPEPAEVLTGREIKRERAPDFPIQKLVDLTADDDDSDLEVIKIVNKKTLSAHQSDYRRCLSTLVLLHASECHVVSTMSSWRYQHGKSFGFGLSALRKYPEVSSNRVCQLV</sequence>
<keyword evidence="1" id="KW-0479">Metal-binding</keyword>
<gene>
    <name evidence="8" type="ORF">CLODIP_2_CD14379</name>
</gene>
<feature type="domain" description="C2H2-type" evidence="7">
    <location>
        <begin position="704"/>
        <end position="732"/>
    </location>
</feature>
<evidence type="ECO:0000313" key="9">
    <source>
        <dbReference type="Proteomes" id="UP000494165"/>
    </source>
</evidence>
<keyword evidence="4" id="KW-0862">Zinc</keyword>
<comment type="caution">
    <text evidence="8">The sequence shown here is derived from an EMBL/GenBank/DDBJ whole genome shotgun (WGS) entry which is preliminary data.</text>
</comment>
<evidence type="ECO:0000313" key="8">
    <source>
        <dbReference type="EMBL" id="CAB3362576.1"/>
    </source>
</evidence>
<dbReference type="PROSITE" id="PS00028">
    <property type="entry name" value="ZINC_FINGER_C2H2_1"/>
    <property type="match status" value="3"/>
</dbReference>
<proteinExistence type="predicted"/>
<keyword evidence="2" id="KW-0677">Repeat</keyword>
<accession>A0A8S1BSX7</accession>
<feature type="compositionally biased region" description="Basic residues" evidence="6">
    <location>
        <begin position="160"/>
        <end position="182"/>
    </location>
</feature>
<evidence type="ECO:0000256" key="5">
    <source>
        <dbReference type="PROSITE-ProRule" id="PRU00042"/>
    </source>
</evidence>
<protein>
    <recommendedName>
        <fullName evidence="7">C2H2-type domain-containing protein</fullName>
    </recommendedName>
</protein>
<dbReference type="Proteomes" id="UP000494165">
    <property type="component" value="Unassembled WGS sequence"/>
</dbReference>
<evidence type="ECO:0000256" key="6">
    <source>
        <dbReference type="SAM" id="MobiDB-lite"/>
    </source>
</evidence>
<feature type="region of interest" description="Disordered" evidence="6">
    <location>
        <begin position="158"/>
        <end position="187"/>
    </location>
</feature>
<feature type="region of interest" description="Disordered" evidence="6">
    <location>
        <begin position="755"/>
        <end position="774"/>
    </location>
</feature>
<dbReference type="PANTHER" id="PTHR24379:SF121">
    <property type="entry name" value="C2H2-TYPE DOMAIN-CONTAINING PROTEIN"/>
    <property type="match status" value="1"/>
</dbReference>
<dbReference type="PROSITE" id="PS50157">
    <property type="entry name" value="ZINC_FINGER_C2H2_2"/>
    <property type="match status" value="3"/>
</dbReference>
<reference evidence="8 9" key="1">
    <citation type="submission" date="2020-04" db="EMBL/GenBank/DDBJ databases">
        <authorList>
            <person name="Alioto T."/>
            <person name="Alioto T."/>
            <person name="Gomez Garrido J."/>
        </authorList>
    </citation>
    <scope>NUCLEOTIDE SEQUENCE [LARGE SCALE GENOMIC DNA]</scope>
</reference>
<feature type="compositionally biased region" description="Basic and acidic residues" evidence="6">
    <location>
        <begin position="36"/>
        <end position="52"/>
    </location>
</feature>
<organism evidence="8 9">
    <name type="scientific">Cloeon dipterum</name>
    <dbReference type="NCBI Taxonomy" id="197152"/>
    <lineage>
        <taxon>Eukaryota</taxon>
        <taxon>Metazoa</taxon>
        <taxon>Ecdysozoa</taxon>
        <taxon>Arthropoda</taxon>
        <taxon>Hexapoda</taxon>
        <taxon>Insecta</taxon>
        <taxon>Pterygota</taxon>
        <taxon>Palaeoptera</taxon>
        <taxon>Ephemeroptera</taxon>
        <taxon>Pisciforma</taxon>
        <taxon>Baetidae</taxon>
        <taxon>Cloeon</taxon>
    </lineage>
</organism>
<keyword evidence="3 5" id="KW-0863">Zinc-finger</keyword>
<evidence type="ECO:0000256" key="4">
    <source>
        <dbReference type="ARBA" id="ARBA00022833"/>
    </source>
</evidence>
<keyword evidence="9" id="KW-1185">Reference proteome</keyword>